<dbReference type="STRING" id="526222.Desal_2129"/>
<dbReference type="InterPro" id="IPR002502">
    <property type="entry name" value="Amidase_domain"/>
</dbReference>
<feature type="domain" description="N-acetylmuramoyl-L-alanine amidase" evidence="1">
    <location>
        <begin position="3"/>
        <end position="131"/>
    </location>
</feature>
<dbReference type="InterPro" id="IPR036505">
    <property type="entry name" value="Amidase/PGRP_sf"/>
</dbReference>
<evidence type="ECO:0000313" key="3">
    <source>
        <dbReference type="Proteomes" id="UP000002601"/>
    </source>
</evidence>
<dbReference type="HOGENOM" id="CLU_079366_1_0_7"/>
<evidence type="ECO:0000313" key="2">
    <source>
        <dbReference type="EMBL" id="ACS80189.1"/>
    </source>
</evidence>
<dbReference type="GO" id="GO:0009253">
    <property type="term" value="P:peptidoglycan catabolic process"/>
    <property type="evidence" value="ECO:0007669"/>
    <property type="project" value="InterPro"/>
</dbReference>
<protein>
    <submittedName>
        <fullName evidence="2">N-acetylmuramyl-L-alanine amidase, negative regulator of AmpC, AmpD</fullName>
    </submittedName>
</protein>
<dbReference type="AlphaFoldDB" id="C6BVY6"/>
<accession>C6BVY6</accession>
<dbReference type="Pfam" id="PF01510">
    <property type="entry name" value="Amidase_2"/>
    <property type="match status" value="1"/>
</dbReference>
<sequence>MALQVDMVVVHCSDSTWGDAAVIDQWHKERKWKGIGYHGVILNGLRTSHGEYDPTIDGLLESGRPLDEIGAHCKGYNSRSVGICMIGRDHFTESQHEALVRNLMDLLRHFKLDPDAVYGHYELDDHKTCPNMDMDLIREKLWEMWA</sequence>
<name>C6BVY6_MARSD</name>
<dbReference type="eggNOG" id="COG3023">
    <property type="taxonomic scope" value="Bacteria"/>
</dbReference>
<dbReference type="SUPFAM" id="SSF55846">
    <property type="entry name" value="N-acetylmuramoyl-L-alanine amidase-like"/>
    <property type="match status" value="1"/>
</dbReference>
<dbReference type="Proteomes" id="UP000002601">
    <property type="component" value="Chromosome"/>
</dbReference>
<reference evidence="2 3" key="1">
    <citation type="submission" date="2009-06" db="EMBL/GenBank/DDBJ databases">
        <title>Complete sequence of Desulfovibrio salexigens DSM 2638.</title>
        <authorList>
            <consortium name="US DOE Joint Genome Institute"/>
            <person name="Lucas S."/>
            <person name="Copeland A."/>
            <person name="Lapidus A."/>
            <person name="Glavina del Rio T."/>
            <person name="Tice H."/>
            <person name="Bruce D."/>
            <person name="Goodwin L."/>
            <person name="Pitluck S."/>
            <person name="Munk A.C."/>
            <person name="Brettin T."/>
            <person name="Detter J.C."/>
            <person name="Han C."/>
            <person name="Tapia R."/>
            <person name="Larimer F."/>
            <person name="Land M."/>
            <person name="Hauser L."/>
            <person name="Kyrpides N."/>
            <person name="Anderson I."/>
            <person name="Wall J.D."/>
            <person name="Arkin A.P."/>
            <person name="Dehal P."/>
            <person name="Chivian D."/>
            <person name="Giles B."/>
            <person name="Hazen T.C."/>
        </authorList>
    </citation>
    <scope>NUCLEOTIDE SEQUENCE [LARGE SCALE GENOMIC DNA]</scope>
    <source>
        <strain evidence="3">ATCC 14822 / DSM 2638 / NCIMB 8403 / VKM B-1763</strain>
    </source>
</reference>
<evidence type="ECO:0000259" key="1">
    <source>
        <dbReference type="Pfam" id="PF01510"/>
    </source>
</evidence>
<proteinExistence type="predicted"/>
<dbReference type="Gene3D" id="3.40.80.10">
    <property type="entry name" value="Peptidoglycan recognition protein-like"/>
    <property type="match status" value="1"/>
</dbReference>
<keyword evidence="3" id="KW-1185">Reference proteome</keyword>
<dbReference type="KEGG" id="dsa:Desal_2129"/>
<dbReference type="OrthoDB" id="8754850at2"/>
<dbReference type="EMBL" id="CP001649">
    <property type="protein sequence ID" value="ACS80189.1"/>
    <property type="molecule type" value="Genomic_DNA"/>
</dbReference>
<dbReference type="GO" id="GO:0008745">
    <property type="term" value="F:N-acetylmuramoyl-L-alanine amidase activity"/>
    <property type="evidence" value="ECO:0007669"/>
    <property type="project" value="InterPro"/>
</dbReference>
<organism evidence="2 3">
    <name type="scientific">Maridesulfovibrio salexigens (strain ATCC 14822 / DSM 2638 / NCIMB 8403 / VKM B-1763)</name>
    <name type="common">Desulfovibrio salexigens</name>
    <dbReference type="NCBI Taxonomy" id="526222"/>
    <lineage>
        <taxon>Bacteria</taxon>
        <taxon>Pseudomonadati</taxon>
        <taxon>Thermodesulfobacteriota</taxon>
        <taxon>Desulfovibrionia</taxon>
        <taxon>Desulfovibrionales</taxon>
        <taxon>Desulfovibrionaceae</taxon>
        <taxon>Maridesulfovibrio</taxon>
    </lineage>
</organism>
<dbReference type="CDD" id="cd06583">
    <property type="entry name" value="PGRP"/>
    <property type="match status" value="1"/>
</dbReference>
<gene>
    <name evidence="2" type="ordered locus">Desal_2129</name>
</gene>